<dbReference type="Proteomes" id="UP000003085">
    <property type="component" value="Unassembled WGS sequence"/>
</dbReference>
<keyword evidence="1" id="KW-1133">Transmembrane helix</keyword>
<dbReference type="HOGENOM" id="CLU_3178970_0_0_6"/>
<dbReference type="EMBL" id="ADMT01000073">
    <property type="protein sequence ID" value="EFF84168.1"/>
    <property type="molecule type" value="Genomic_DNA"/>
</dbReference>
<proteinExistence type="predicted"/>
<accession>D4XKR6</accession>
<evidence type="ECO:0000256" key="1">
    <source>
        <dbReference type="SAM" id="Phobius"/>
    </source>
</evidence>
<keyword evidence="1" id="KW-0472">Membrane</keyword>
<organism evidence="2 3">
    <name type="scientific">Acinetobacter haemolyticus ATCC 19194</name>
    <dbReference type="NCBI Taxonomy" id="707232"/>
    <lineage>
        <taxon>Bacteria</taxon>
        <taxon>Pseudomonadati</taxon>
        <taxon>Pseudomonadota</taxon>
        <taxon>Gammaproteobacteria</taxon>
        <taxon>Moraxellales</taxon>
        <taxon>Moraxellaceae</taxon>
        <taxon>Acinetobacter</taxon>
    </lineage>
</organism>
<reference evidence="3" key="1">
    <citation type="submission" date="2010-03" db="EMBL/GenBank/DDBJ databases">
        <title>Complete sequence of Mobiluncus curtisii ATCC 43063.</title>
        <authorList>
            <person name="Muzny D."/>
            <person name="Qin X."/>
            <person name="Deng J."/>
            <person name="Jiang H."/>
            <person name="Liu Y."/>
            <person name="Qu J."/>
            <person name="Song X.-Z."/>
            <person name="Zhang L."/>
            <person name="Thornton R."/>
            <person name="Coyle M."/>
            <person name="Francisco L."/>
            <person name="Jackson L."/>
            <person name="Javaid M."/>
            <person name="Korchina V."/>
            <person name="Kovar C."/>
            <person name="Mata R."/>
            <person name="Mathew T."/>
            <person name="Ngo R."/>
            <person name="Nguyen L."/>
            <person name="Nguyen N."/>
            <person name="Okwuonu G."/>
            <person name="Ongeri F."/>
            <person name="Pham C."/>
            <person name="Simmons D."/>
            <person name="Wilczek-Boney K."/>
            <person name="Hale W."/>
            <person name="Jakkamsetti A."/>
            <person name="Pham P."/>
            <person name="Ruth R."/>
            <person name="San Lucas F."/>
            <person name="Warren J."/>
            <person name="Zhang J."/>
            <person name="Zhao Z."/>
            <person name="Zhou C."/>
            <person name="Zhu D."/>
            <person name="Lee S."/>
            <person name="Bess C."/>
            <person name="Blankenburg K."/>
            <person name="Forbes L."/>
            <person name="Fu Q."/>
            <person name="Gubbala S."/>
            <person name="Hirani K."/>
            <person name="Jayaseelan J.C."/>
            <person name="Lara F."/>
            <person name="Munidasa M."/>
            <person name="Palculict T."/>
            <person name="Patil S."/>
            <person name="Pu L.-L."/>
            <person name="Saada N."/>
            <person name="Tang L."/>
            <person name="Weissenberger G."/>
            <person name="Zhu Y."/>
            <person name="Hemphill L."/>
            <person name="Shang Y."/>
            <person name="Youmans B."/>
            <person name="Ayvaz T."/>
            <person name="Ross M."/>
            <person name="Santibanez J."/>
            <person name="Aqrawi P."/>
            <person name="Gross S."/>
            <person name="Joshi V."/>
            <person name="Fowler G."/>
            <person name="Nazareth L."/>
            <person name="Reid J."/>
            <person name="Worley K."/>
            <person name="Petrosino J."/>
            <person name="Highlander S."/>
            <person name="Gibbs R."/>
            <person name="Gibbs R."/>
        </authorList>
    </citation>
    <scope>NUCLEOTIDE SEQUENCE [LARGE SCALE GENOMIC DNA]</scope>
    <source>
        <strain evidence="3">ATCC 19194</strain>
    </source>
</reference>
<name>D4XKR6_ACIHA</name>
<feature type="transmembrane region" description="Helical" evidence="1">
    <location>
        <begin position="22"/>
        <end position="40"/>
    </location>
</feature>
<evidence type="ECO:0000313" key="3">
    <source>
        <dbReference type="Proteomes" id="UP000003085"/>
    </source>
</evidence>
<evidence type="ECO:0000313" key="2">
    <source>
        <dbReference type="EMBL" id="EFF84168.1"/>
    </source>
</evidence>
<keyword evidence="1" id="KW-0812">Transmembrane</keyword>
<dbReference type="AlphaFoldDB" id="D4XKR6"/>
<gene>
    <name evidence="2" type="ORF">HMP0015_0308</name>
</gene>
<comment type="caution">
    <text evidence="2">The sequence shown here is derived from an EMBL/GenBank/DDBJ whole genome shotgun (WGS) entry which is preliminary data.</text>
</comment>
<sequence length="46" mass="5175">MPVTYPIENTITIMTSDIFDSLIKNIILAVLFGLSLFFLCHDKKAS</sequence>
<protein>
    <submittedName>
        <fullName evidence="2">Uncharacterized protein</fullName>
    </submittedName>
</protein>